<feature type="compositionally biased region" description="Acidic residues" evidence="2">
    <location>
        <begin position="37"/>
        <end position="46"/>
    </location>
</feature>
<evidence type="ECO:0000256" key="3">
    <source>
        <dbReference type="SAM" id="SignalP"/>
    </source>
</evidence>
<reference evidence="6" key="1">
    <citation type="journal article" date="2019" name="Int. J. Syst. Evol. Microbiol.">
        <title>The Global Catalogue of Microorganisms (GCM) 10K type strain sequencing project: providing services to taxonomists for standard genome sequencing and annotation.</title>
        <authorList>
            <consortium name="The Broad Institute Genomics Platform"/>
            <consortium name="The Broad Institute Genome Sequencing Center for Infectious Disease"/>
            <person name="Wu L."/>
            <person name="Ma J."/>
        </authorList>
    </citation>
    <scope>NUCLEOTIDE SEQUENCE [LARGE SCALE GENOMIC DNA]</scope>
    <source>
        <strain evidence="6">JCM 14309</strain>
    </source>
</reference>
<evidence type="ECO:0000256" key="2">
    <source>
        <dbReference type="SAM" id="MobiDB-lite"/>
    </source>
</evidence>
<feature type="domain" description="Fe/B12 periplasmic-binding" evidence="4">
    <location>
        <begin position="68"/>
        <end position="353"/>
    </location>
</feature>
<dbReference type="Gene3D" id="3.40.50.1980">
    <property type="entry name" value="Nitrogenase molybdenum iron protein domain"/>
    <property type="match status" value="2"/>
</dbReference>
<keyword evidence="6" id="KW-1185">Reference proteome</keyword>
<keyword evidence="3" id="KW-0732">Signal</keyword>
<gene>
    <name evidence="5" type="ORF">GCM10010529_24630</name>
</gene>
<feature type="signal peptide" evidence="3">
    <location>
        <begin position="1"/>
        <end position="23"/>
    </location>
</feature>
<dbReference type="EMBL" id="BAAAVT010000016">
    <property type="protein sequence ID" value="GAA3071519.1"/>
    <property type="molecule type" value="Genomic_DNA"/>
</dbReference>
<dbReference type="InterPro" id="IPR002491">
    <property type="entry name" value="ABC_transptr_periplasmic_BD"/>
</dbReference>
<dbReference type="PROSITE" id="PS50983">
    <property type="entry name" value="FE_B12_PBP"/>
    <property type="match status" value="1"/>
</dbReference>
<protein>
    <submittedName>
        <fullName evidence="5">ABC transporter substrate-binding protein</fullName>
    </submittedName>
</protein>
<accession>A0ABP6M142</accession>
<evidence type="ECO:0000313" key="6">
    <source>
        <dbReference type="Proteomes" id="UP001500236"/>
    </source>
</evidence>
<dbReference type="Pfam" id="PF01497">
    <property type="entry name" value="Peripla_BP_2"/>
    <property type="match status" value="1"/>
</dbReference>
<dbReference type="Proteomes" id="UP001500236">
    <property type="component" value="Unassembled WGS sequence"/>
</dbReference>
<dbReference type="PANTHER" id="PTHR30535">
    <property type="entry name" value="VITAMIN B12-BINDING PROTEIN"/>
    <property type="match status" value="1"/>
</dbReference>
<comment type="similarity">
    <text evidence="1">Belongs to the bacterial solute-binding protein 8 family.</text>
</comment>
<dbReference type="PROSITE" id="PS51257">
    <property type="entry name" value="PROKAR_LIPOPROTEIN"/>
    <property type="match status" value="1"/>
</dbReference>
<comment type="caution">
    <text evidence="5">The sequence shown here is derived from an EMBL/GenBank/DDBJ whole genome shotgun (WGS) entry which is preliminary data.</text>
</comment>
<dbReference type="RefSeq" id="WP_344684283.1">
    <property type="nucleotide sequence ID" value="NZ_BAAAVT010000016.1"/>
</dbReference>
<dbReference type="PANTHER" id="PTHR30535:SF7">
    <property type="entry name" value="IRON(III) DICITRATE-BINDING PROTEIN"/>
    <property type="match status" value="1"/>
</dbReference>
<organism evidence="5 6">
    <name type="scientific">Nesterenkonia aethiopica</name>
    <dbReference type="NCBI Taxonomy" id="269144"/>
    <lineage>
        <taxon>Bacteria</taxon>
        <taxon>Bacillati</taxon>
        <taxon>Actinomycetota</taxon>
        <taxon>Actinomycetes</taxon>
        <taxon>Micrococcales</taxon>
        <taxon>Micrococcaceae</taxon>
        <taxon>Nesterenkonia</taxon>
    </lineage>
</organism>
<sequence>MKSQTIASMTLAAAMAVTLTACGPSEPVDEDRPGSEPADETPDEGSTEYPLTLENCGREVTVEAPPTRVVSLDQNSTEILLSLGLEDRLIGTASWTDPVLPALAEAEEDVPRLSDDAPTYEVVLDADPDFITASFGRHFALEGGVASRERFDETGMESYLSPTDCEDGTSINGGGTRTRMLEIDTLYTEIRELAAIFDVPARGEALVADLEERAEEALDGVDADGATVAFWFADTRTPYMAGAYGSAARLAEMSGMENVLNDAPDDWPAVGWETIVERDPDVLVLGDLQRARFPGDLLEDKIEFLTADPLARTLDAVEDQEYIALHGAEMNPSIRFVDGLEKIGEFWKERDAE</sequence>
<evidence type="ECO:0000313" key="5">
    <source>
        <dbReference type="EMBL" id="GAA3071519.1"/>
    </source>
</evidence>
<dbReference type="SUPFAM" id="SSF53807">
    <property type="entry name" value="Helical backbone' metal receptor"/>
    <property type="match status" value="1"/>
</dbReference>
<proteinExistence type="inferred from homology"/>
<feature type="region of interest" description="Disordered" evidence="2">
    <location>
        <begin position="22"/>
        <end position="50"/>
    </location>
</feature>
<dbReference type="InterPro" id="IPR050902">
    <property type="entry name" value="ABC_Transporter_SBP"/>
</dbReference>
<feature type="chain" id="PRO_5047121935" evidence="3">
    <location>
        <begin position="24"/>
        <end position="353"/>
    </location>
</feature>
<evidence type="ECO:0000259" key="4">
    <source>
        <dbReference type="PROSITE" id="PS50983"/>
    </source>
</evidence>
<name>A0ABP6M142_9MICC</name>
<evidence type="ECO:0000256" key="1">
    <source>
        <dbReference type="ARBA" id="ARBA00008814"/>
    </source>
</evidence>